<name>A0A317L6M7_9BACI</name>
<dbReference type="Gene3D" id="3.30.450.20">
    <property type="entry name" value="PAS domain"/>
    <property type="match status" value="1"/>
</dbReference>
<dbReference type="Pfam" id="PF02518">
    <property type="entry name" value="HATPase_c"/>
    <property type="match status" value="1"/>
</dbReference>
<keyword evidence="13 15" id="KW-0472">Membrane</keyword>
<dbReference type="GO" id="GO:0005524">
    <property type="term" value="F:ATP binding"/>
    <property type="evidence" value="ECO:0007669"/>
    <property type="project" value="UniProtKB-KW"/>
</dbReference>
<comment type="subcellular location">
    <subcellularLocation>
        <location evidence="2">Cell membrane</location>
        <topology evidence="2">Multi-pass membrane protein</topology>
    </subcellularLocation>
</comment>
<dbReference type="InterPro" id="IPR003594">
    <property type="entry name" value="HATPase_dom"/>
</dbReference>
<keyword evidence="8" id="KW-0547">Nucleotide-binding</keyword>
<keyword evidence="4" id="KW-1003">Cell membrane</keyword>
<dbReference type="CDD" id="cd06225">
    <property type="entry name" value="HAMP"/>
    <property type="match status" value="1"/>
</dbReference>
<dbReference type="Proteomes" id="UP000245624">
    <property type="component" value="Unassembled WGS sequence"/>
</dbReference>
<keyword evidence="14" id="KW-0175">Coiled coil</keyword>
<keyword evidence="11 15" id="KW-1133">Transmembrane helix</keyword>
<keyword evidence="10" id="KW-0067">ATP-binding</keyword>
<evidence type="ECO:0000256" key="1">
    <source>
        <dbReference type="ARBA" id="ARBA00000085"/>
    </source>
</evidence>
<dbReference type="Gene3D" id="3.30.565.10">
    <property type="entry name" value="Histidine kinase-like ATPase, C-terminal domain"/>
    <property type="match status" value="1"/>
</dbReference>
<proteinExistence type="predicted"/>
<evidence type="ECO:0000256" key="13">
    <source>
        <dbReference type="ARBA" id="ARBA00023136"/>
    </source>
</evidence>
<keyword evidence="7 15" id="KW-0812">Transmembrane</keyword>
<keyword evidence="9 18" id="KW-0418">Kinase</keyword>
<dbReference type="EMBL" id="QGTD01000005">
    <property type="protein sequence ID" value="PWU69409.1"/>
    <property type="molecule type" value="Genomic_DNA"/>
</dbReference>
<dbReference type="InterPro" id="IPR036890">
    <property type="entry name" value="HATPase_C_sf"/>
</dbReference>
<gene>
    <name evidence="18" type="ORF">DLJ74_05375</name>
</gene>
<evidence type="ECO:0000256" key="10">
    <source>
        <dbReference type="ARBA" id="ARBA00022840"/>
    </source>
</evidence>
<feature type="domain" description="HAMP" evidence="17">
    <location>
        <begin position="325"/>
        <end position="377"/>
    </location>
</feature>
<feature type="domain" description="Histidine kinase" evidence="16">
    <location>
        <begin position="487"/>
        <end position="596"/>
    </location>
</feature>
<dbReference type="SUPFAM" id="SSF158472">
    <property type="entry name" value="HAMP domain-like"/>
    <property type="match status" value="1"/>
</dbReference>
<evidence type="ECO:0000256" key="8">
    <source>
        <dbReference type="ARBA" id="ARBA00022741"/>
    </source>
</evidence>
<dbReference type="InterPro" id="IPR005467">
    <property type="entry name" value="His_kinase_dom"/>
</dbReference>
<dbReference type="Pfam" id="PF00672">
    <property type="entry name" value="HAMP"/>
    <property type="match status" value="1"/>
</dbReference>
<evidence type="ECO:0000256" key="12">
    <source>
        <dbReference type="ARBA" id="ARBA00023012"/>
    </source>
</evidence>
<evidence type="ECO:0000256" key="4">
    <source>
        <dbReference type="ARBA" id="ARBA00022475"/>
    </source>
</evidence>
<evidence type="ECO:0000259" key="16">
    <source>
        <dbReference type="PROSITE" id="PS50109"/>
    </source>
</evidence>
<organism evidence="18 19">
    <name type="scientific">Gracilibacillus dipsosauri</name>
    <dbReference type="NCBI Taxonomy" id="178340"/>
    <lineage>
        <taxon>Bacteria</taxon>
        <taxon>Bacillati</taxon>
        <taxon>Bacillota</taxon>
        <taxon>Bacilli</taxon>
        <taxon>Bacillales</taxon>
        <taxon>Bacillaceae</taxon>
        <taxon>Gracilibacillus</taxon>
    </lineage>
</organism>
<protein>
    <recommendedName>
        <fullName evidence="3">histidine kinase</fullName>
        <ecNumber evidence="3">2.7.13.3</ecNumber>
    </recommendedName>
</protein>
<accession>A0A317L6M7</accession>
<evidence type="ECO:0000256" key="7">
    <source>
        <dbReference type="ARBA" id="ARBA00022692"/>
    </source>
</evidence>
<keyword evidence="6" id="KW-0808">Transferase</keyword>
<sequence>MMVNFRRLASPSFRSKVFFASFLCIGIPVLVCLSFYTYLTRDAVEEQAIMNAKKEINLVNENVTKILEDLMNVSNFVQIDTEINAVLKSKARDGSGEDSHTYEAYMEDRLVRKTIENITQLGEKSYVTILLTNGKYYTNYSVTEYNPMEIFKKDWFEDLQQIRGYQSLWVGVESTEFAYDQLNHPFQLSVARTLRDTNQQIYGYVVVTLLETKIRNILQNKNNQEQILLVDQNQTILSTQNADQIGEKLEIREQLTNKDTSTIIDWKEKKHLLTTKKLSFNGWSLVSIIPYKQATSNINAVFSKVFSFLSISFAIFFVLLAFLMKRITKPLGHLDKVVKQVQTGDLTVRAEVKSHDEIGKFSRSLNQMIERINGMIEEVRNTQRRKRQAELAMLQAQINPHFLFNVLNSIRMKVLKFGDKDSAIMIQSLSKLLRGTIDNNHDMITVADEISLISDYVHLMNMRQKHKVNLLKEMDQPSTEVMIPRFILQPLIENAIIHGFHQSNGRILLKTRVEEGELEILIQDNGIGMDPETLEKVQKSFIKPKVKYKSNKGLSSIGLANVYERLHLTFPLRPSMEIRSQIGEGTTISIKIPLEGDGIVQGDVS</sequence>
<dbReference type="Pfam" id="PF06580">
    <property type="entry name" value="His_kinase"/>
    <property type="match status" value="1"/>
</dbReference>
<evidence type="ECO:0000256" key="3">
    <source>
        <dbReference type="ARBA" id="ARBA00012438"/>
    </source>
</evidence>
<comment type="caution">
    <text evidence="18">The sequence shown here is derived from an EMBL/GenBank/DDBJ whole genome shotgun (WGS) entry which is preliminary data.</text>
</comment>
<evidence type="ECO:0000256" key="2">
    <source>
        <dbReference type="ARBA" id="ARBA00004651"/>
    </source>
</evidence>
<dbReference type="AlphaFoldDB" id="A0A317L6M7"/>
<keyword evidence="12" id="KW-0902">Two-component regulatory system</keyword>
<dbReference type="InterPro" id="IPR003660">
    <property type="entry name" value="HAMP_dom"/>
</dbReference>
<dbReference type="SMART" id="SM00387">
    <property type="entry name" value="HATPase_c"/>
    <property type="match status" value="1"/>
</dbReference>
<evidence type="ECO:0000259" key="17">
    <source>
        <dbReference type="PROSITE" id="PS50885"/>
    </source>
</evidence>
<dbReference type="PROSITE" id="PS50109">
    <property type="entry name" value="HIS_KIN"/>
    <property type="match status" value="1"/>
</dbReference>
<dbReference type="InterPro" id="IPR010559">
    <property type="entry name" value="Sig_transdc_His_kin_internal"/>
</dbReference>
<dbReference type="PANTHER" id="PTHR34220:SF11">
    <property type="entry name" value="SENSOR PROTEIN KINASE HPTS"/>
    <property type="match status" value="1"/>
</dbReference>
<comment type="catalytic activity">
    <reaction evidence="1">
        <text>ATP + protein L-histidine = ADP + protein N-phospho-L-histidine.</text>
        <dbReference type="EC" id="2.7.13.3"/>
    </reaction>
</comment>
<keyword evidence="5" id="KW-0597">Phosphoprotein</keyword>
<reference evidence="18 19" key="1">
    <citation type="submission" date="2018-05" db="EMBL/GenBank/DDBJ databases">
        <title>Genomic analysis of Gracilibacillus dipsosauri DD1 reveals novel features of a salt-tolerant amylase.</title>
        <authorList>
            <person name="Deutch C.E."/>
            <person name="Yang S."/>
        </authorList>
    </citation>
    <scope>NUCLEOTIDE SEQUENCE [LARGE SCALE GENOMIC DNA]</scope>
    <source>
        <strain evidence="18 19">DD1</strain>
    </source>
</reference>
<evidence type="ECO:0000256" key="9">
    <source>
        <dbReference type="ARBA" id="ARBA00022777"/>
    </source>
</evidence>
<evidence type="ECO:0000256" key="11">
    <source>
        <dbReference type="ARBA" id="ARBA00022989"/>
    </source>
</evidence>
<dbReference type="SUPFAM" id="SSF55874">
    <property type="entry name" value="ATPase domain of HSP90 chaperone/DNA topoisomerase II/histidine kinase"/>
    <property type="match status" value="1"/>
</dbReference>
<dbReference type="EC" id="2.7.13.3" evidence="3"/>
<feature type="transmembrane region" description="Helical" evidence="15">
    <location>
        <begin position="305"/>
        <end position="324"/>
    </location>
</feature>
<dbReference type="Gene3D" id="1.10.8.500">
    <property type="entry name" value="HAMP domain in histidine kinase"/>
    <property type="match status" value="1"/>
</dbReference>
<evidence type="ECO:0000313" key="18">
    <source>
        <dbReference type="EMBL" id="PWU69409.1"/>
    </source>
</evidence>
<dbReference type="GO" id="GO:0005886">
    <property type="term" value="C:plasma membrane"/>
    <property type="evidence" value="ECO:0007669"/>
    <property type="project" value="UniProtKB-SubCell"/>
</dbReference>
<feature type="coiled-coil region" evidence="14">
    <location>
        <begin position="365"/>
        <end position="399"/>
    </location>
</feature>
<dbReference type="GO" id="GO:0000155">
    <property type="term" value="F:phosphorelay sensor kinase activity"/>
    <property type="evidence" value="ECO:0007669"/>
    <property type="project" value="InterPro"/>
</dbReference>
<evidence type="ECO:0000256" key="5">
    <source>
        <dbReference type="ARBA" id="ARBA00022553"/>
    </source>
</evidence>
<keyword evidence="19" id="KW-1185">Reference proteome</keyword>
<dbReference type="SMART" id="SM00304">
    <property type="entry name" value="HAMP"/>
    <property type="match status" value="1"/>
</dbReference>
<evidence type="ECO:0000313" key="19">
    <source>
        <dbReference type="Proteomes" id="UP000245624"/>
    </source>
</evidence>
<dbReference type="OrthoDB" id="9776552at2"/>
<evidence type="ECO:0000256" key="15">
    <source>
        <dbReference type="SAM" id="Phobius"/>
    </source>
</evidence>
<dbReference type="PANTHER" id="PTHR34220">
    <property type="entry name" value="SENSOR HISTIDINE KINASE YPDA"/>
    <property type="match status" value="1"/>
</dbReference>
<dbReference type="InterPro" id="IPR050640">
    <property type="entry name" value="Bact_2-comp_sensor_kinase"/>
</dbReference>
<evidence type="ECO:0000256" key="6">
    <source>
        <dbReference type="ARBA" id="ARBA00022679"/>
    </source>
</evidence>
<dbReference type="PROSITE" id="PS50885">
    <property type="entry name" value="HAMP"/>
    <property type="match status" value="1"/>
</dbReference>
<evidence type="ECO:0000256" key="14">
    <source>
        <dbReference type="SAM" id="Coils"/>
    </source>
</evidence>